<keyword evidence="2" id="KW-0677">Repeat</keyword>
<name>A0A839PU78_9MICO</name>
<dbReference type="PANTHER" id="PTHR23416:SF78">
    <property type="entry name" value="LIPOPOLYSACCHARIDE BIOSYNTHESIS O-ACETYL TRANSFERASE WBBJ-RELATED"/>
    <property type="match status" value="1"/>
</dbReference>
<evidence type="ECO:0000256" key="1">
    <source>
        <dbReference type="ARBA" id="ARBA00022679"/>
    </source>
</evidence>
<dbReference type="RefSeq" id="WP_253354692.1">
    <property type="nucleotide sequence ID" value="NZ_JACHVT010000006.1"/>
</dbReference>
<dbReference type="SUPFAM" id="SSF51161">
    <property type="entry name" value="Trimeric LpxA-like enzymes"/>
    <property type="match status" value="1"/>
</dbReference>
<proteinExistence type="predicted"/>
<dbReference type="AlphaFoldDB" id="A0A839PU78"/>
<protein>
    <submittedName>
        <fullName evidence="3">Acetyltransferase-like isoleucine patch superfamily enzyme</fullName>
    </submittedName>
</protein>
<organism evidence="3 4">
    <name type="scientific">Terracoccus luteus</name>
    <dbReference type="NCBI Taxonomy" id="53356"/>
    <lineage>
        <taxon>Bacteria</taxon>
        <taxon>Bacillati</taxon>
        <taxon>Actinomycetota</taxon>
        <taxon>Actinomycetes</taxon>
        <taxon>Micrococcales</taxon>
        <taxon>Intrasporangiaceae</taxon>
        <taxon>Terracoccus</taxon>
    </lineage>
</organism>
<dbReference type="Gene3D" id="2.160.10.10">
    <property type="entry name" value="Hexapeptide repeat proteins"/>
    <property type="match status" value="1"/>
</dbReference>
<reference evidence="3 4" key="1">
    <citation type="submission" date="2020-08" db="EMBL/GenBank/DDBJ databases">
        <title>Genomic Encyclopedia of Type Strains, Phase IV (KMG-V): Genome sequencing to study the core and pangenomes of soil and plant-associated prokaryotes.</title>
        <authorList>
            <person name="Whitman W."/>
        </authorList>
    </citation>
    <scope>NUCLEOTIDE SEQUENCE [LARGE SCALE GENOMIC DNA]</scope>
    <source>
        <strain evidence="3 4">B3ACCR2</strain>
    </source>
</reference>
<dbReference type="EMBL" id="JACHVT010000006">
    <property type="protein sequence ID" value="MBB2987808.1"/>
    <property type="molecule type" value="Genomic_DNA"/>
</dbReference>
<accession>A0A839PU78</accession>
<keyword evidence="1 3" id="KW-0808">Transferase</keyword>
<evidence type="ECO:0000256" key="2">
    <source>
        <dbReference type="ARBA" id="ARBA00022737"/>
    </source>
</evidence>
<evidence type="ECO:0000313" key="4">
    <source>
        <dbReference type="Proteomes" id="UP000590811"/>
    </source>
</evidence>
<dbReference type="InterPro" id="IPR018357">
    <property type="entry name" value="Hexapep_transf_CS"/>
</dbReference>
<sequence length="268" mass="28548">MGGVSLVLHCQGAHRNGTSGTYARGVDHITTLTEFNDERGNRIIYDGPPVTVGVNIYFRGSNNTLRVAAGAKVGRLSVSFDCDNGRCEIGSHDAVPAIKATIRVGQDAAVLVGDDVSMTETCGMSAVEGATIRIGDDVMFASGNQLRADDGHPIFDVATGQRVNPARDITIGNHVWVGLRAILLAGATVGDGTVIGLGSIVTGPVPNNCVAAGAPARVVRKHVAWERPHLSLVEPYYKPDGDTVTRSPYWNLTEEAPRPSRMRRLLRR</sequence>
<comment type="caution">
    <text evidence="3">The sequence shown here is derived from an EMBL/GenBank/DDBJ whole genome shotgun (WGS) entry which is preliminary data.</text>
</comment>
<dbReference type="PROSITE" id="PS00101">
    <property type="entry name" value="HEXAPEP_TRANSFERASES"/>
    <property type="match status" value="1"/>
</dbReference>
<dbReference type="CDD" id="cd04647">
    <property type="entry name" value="LbH_MAT_like"/>
    <property type="match status" value="1"/>
</dbReference>
<gene>
    <name evidence="3" type="ORF">FHW14_002994</name>
</gene>
<dbReference type="GO" id="GO:0016740">
    <property type="term" value="F:transferase activity"/>
    <property type="evidence" value="ECO:0007669"/>
    <property type="project" value="UniProtKB-KW"/>
</dbReference>
<dbReference type="Proteomes" id="UP000590811">
    <property type="component" value="Unassembled WGS sequence"/>
</dbReference>
<dbReference type="PANTHER" id="PTHR23416">
    <property type="entry name" value="SIALIC ACID SYNTHASE-RELATED"/>
    <property type="match status" value="1"/>
</dbReference>
<dbReference type="InterPro" id="IPR011004">
    <property type="entry name" value="Trimer_LpxA-like_sf"/>
</dbReference>
<dbReference type="InterPro" id="IPR051159">
    <property type="entry name" value="Hexapeptide_acetyltransf"/>
</dbReference>
<evidence type="ECO:0000313" key="3">
    <source>
        <dbReference type="EMBL" id="MBB2987808.1"/>
    </source>
</evidence>